<gene>
    <name evidence="2" type="ORF">VTL71DRAFT_15601</name>
</gene>
<feature type="region of interest" description="Disordered" evidence="1">
    <location>
        <begin position="245"/>
        <end position="268"/>
    </location>
</feature>
<dbReference type="EMBL" id="JAZHXI010000008">
    <property type="protein sequence ID" value="KAL2069263.1"/>
    <property type="molecule type" value="Genomic_DNA"/>
</dbReference>
<organism evidence="2 3">
    <name type="scientific">Oculimacula yallundae</name>
    <dbReference type="NCBI Taxonomy" id="86028"/>
    <lineage>
        <taxon>Eukaryota</taxon>
        <taxon>Fungi</taxon>
        <taxon>Dikarya</taxon>
        <taxon>Ascomycota</taxon>
        <taxon>Pezizomycotina</taxon>
        <taxon>Leotiomycetes</taxon>
        <taxon>Helotiales</taxon>
        <taxon>Ploettnerulaceae</taxon>
        <taxon>Oculimacula</taxon>
    </lineage>
</organism>
<feature type="compositionally biased region" description="Basic and acidic residues" evidence="1">
    <location>
        <begin position="251"/>
        <end position="268"/>
    </location>
</feature>
<sequence length="268" mass="29689">MCRTFTLTYTLCLHTLTTHTPCARSRRIFSFFRGRCRADTGSVTINDFCPSCRVFFDEQDVSETTRRELVNSFRIVRAYYGSLTPMLSGEGGEIELRMDVGEHVLGAEDGEREQQVGGAHGSQVVGDTQDEGVTRLSMMNANWWAIGDEASSPSPSPPQSRRDSTSSTMTIWPSEPQEAETSQFDFDFEHLTAPEAAHLARDGLIHPDEFEVVNLNDPLPGPVFADGFENQMIHGLMVPLAVALQDPSRPSGEEERSDPSQADRRGSN</sequence>
<comment type="caution">
    <text evidence="2">The sequence shown here is derived from an EMBL/GenBank/DDBJ whole genome shotgun (WGS) entry which is preliminary data.</text>
</comment>
<keyword evidence="3" id="KW-1185">Reference proteome</keyword>
<evidence type="ECO:0000313" key="2">
    <source>
        <dbReference type="EMBL" id="KAL2069263.1"/>
    </source>
</evidence>
<evidence type="ECO:0000313" key="3">
    <source>
        <dbReference type="Proteomes" id="UP001595075"/>
    </source>
</evidence>
<protein>
    <submittedName>
        <fullName evidence="2">Uncharacterized protein</fullName>
    </submittedName>
</protein>
<accession>A0ABR4CJ79</accession>
<feature type="region of interest" description="Disordered" evidence="1">
    <location>
        <begin position="147"/>
        <end position="180"/>
    </location>
</feature>
<dbReference type="Proteomes" id="UP001595075">
    <property type="component" value="Unassembled WGS sequence"/>
</dbReference>
<reference evidence="2 3" key="1">
    <citation type="journal article" date="2024" name="Commun. Biol.">
        <title>Comparative genomic analysis of thermophilic fungi reveals convergent evolutionary adaptations and gene losses.</title>
        <authorList>
            <person name="Steindorff A.S."/>
            <person name="Aguilar-Pontes M.V."/>
            <person name="Robinson A.J."/>
            <person name="Andreopoulos B."/>
            <person name="LaButti K."/>
            <person name="Kuo A."/>
            <person name="Mondo S."/>
            <person name="Riley R."/>
            <person name="Otillar R."/>
            <person name="Haridas S."/>
            <person name="Lipzen A."/>
            <person name="Grimwood J."/>
            <person name="Schmutz J."/>
            <person name="Clum A."/>
            <person name="Reid I.D."/>
            <person name="Moisan M.C."/>
            <person name="Butler G."/>
            <person name="Nguyen T.T.M."/>
            <person name="Dewar K."/>
            <person name="Conant G."/>
            <person name="Drula E."/>
            <person name="Henrissat B."/>
            <person name="Hansel C."/>
            <person name="Singer S."/>
            <person name="Hutchinson M.I."/>
            <person name="de Vries R.P."/>
            <person name="Natvig D.O."/>
            <person name="Powell A.J."/>
            <person name="Tsang A."/>
            <person name="Grigoriev I.V."/>
        </authorList>
    </citation>
    <scope>NUCLEOTIDE SEQUENCE [LARGE SCALE GENOMIC DNA]</scope>
    <source>
        <strain evidence="2 3">CBS 494.80</strain>
    </source>
</reference>
<name>A0ABR4CJ79_9HELO</name>
<proteinExistence type="predicted"/>
<evidence type="ECO:0000256" key="1">
    <source>
        <dbReference type="SAM" id="MobiDB-lite"/>
    </source>
</evidence>